<dbReference type="GO" id="GO:0016787">
    <property type="term" value="F:hydrolase activity"/>
    <property type="evidence" value="ECO:0007669"/>
    <property type="project" value="UniProtKB-KW"/>
</dbReference>
<sequence>MASISSSALISRGGMAVETIATAPAGKNAKIWAAAQDFEAMFLNTMLEPMFKGLGEEGPFGGGSSVETWRGMVVQEWTKSIASAGGLGMTDQIYNDILALQENRK</sequence>
<keyword evidence="2" id="KW-0966">Cell projection</keyword>
<evidence type="ECO:0000313" key="4">
    <source>
        <dbReference type="Proteomes" id="UP000065734"/>
    </source>
</evidence>
<dbReference type="Pfam" id="PF10135">
    <property type="entry name" value="Rod-binding"/>
    <property type="match status" value="1"/>
</dbReference>
<dbReference type="EMBL" id="AP014854">
    <property type="protein sequence ID" value="BAR97921.1"/>
    <property type="molecule type" value="Genomic_DNA"/>
</dbReference>
<feature type="domain" description="Flagellar protein FlgJ N-terminal" evidence="1">
    <location>
        <begin position="50"/>
        <end position="95"/>
    </location>
</feature>
<dbReference type="RefSeq" id="WP_055036678.1">
    <property type="nucleotide sequence ID" value="NZ_AP014854.2"/>
</dbReference>
<dbReference type="OrthoDB" id="7862954at2"/>
<reference evidence="4" key="3">
    <citation type="journal article" date="2016" name="Genome Announc.">
        <title>Revised genome sequence of the purple photosynthetic bacterium Blastochloris viridis.</title>
        <authorList>
            <person name="Liu L.N."/>
            <person name="Faulkner M."/>
            <person name="Liu X."/>
            <person name="Huang F."/>
            <person name="Darby A.C."/>
            <person name="Hall N."/>
        </authorList>
    </citation>
    <scope>NUCLEOTIDE SEQUENCE [LARGE SCALE GENOMIC DNA]</scope>
    <source>
        <strain evidence="4">ATCC 19567 / DSM 133 / F</strain>
    </source>
</reference>
<reference evidence="3" key="2">
    <citation type="submission" date="2015-11" db="EMBL/GenBank/DDBJ databases">
        <authorList>
            <person name="Zhang Y."/>
            <person name="Guo Z."/>
        </authorList>
    </citation>
    <scope>NUCLEOTIDE SEQUENCE</scope>
    <source>
        <strain evidence="3">1</strain>
    </source>
</reference>
<keyword evidence="2" id="KW-0969">Cilium</keyword>
<keyword evidence="4" id="KW-1185">Reference proteome</keyword>
<reference evidence="2" key="1">
    <citation type="journal article" date="2015" name="Genome Announc.">
        <title>Complete Genome Sequence of the Bacteriochlorophyll b-Producing Photosynthetic Bacterium Blastochloris viridis.</title>
        <authorList>
            <person name="Tsukatani Y."/>
            <person name="Hirose Y."/>
            <person name="Harada J."/>
            <person name="Misawa N."/>
            <person name="Mori K."/>
            <person name="Inoue K."/>
            <person name="Tamiaki H."/>
        </authorList>
    </citation>
    <scope>NUCLEOTIDE SEQUENCE [LARGE SCALE GENOMIC DNA]</scope>
    <source>
        <strain evidence="2">DSM 133</strain>
    </source>
</reference>
<keyword evidence="2" id="KW-0282">Flagellum</keyword>
<evidence type="ECO:0000313" key="3">
    <source>
        <dbReference type="EMBL" id="CUU41443.1"/>
    </source>
</evidence>
<accession>A0A0H5BCB7</accession>
<dbReference type="InterPro" id="IPR019301">
    <property type="entry name" value="Flagellar_prot_FlgJ_N"/>
</dbReference>
<dbReference type="Proteomes" id="UP000065734">
    <property type="component" value="Chromosome I"/>
</dbReference>
<protein>
    <submittedName>
        <fullName evidence="3">Chemotactic signal-response protein CheL</fullName>
    </submittedName>
    <submittedName>
        <fullName evidence="2">Flagellar protein FlgJ [peptidoglycan hydrolase]</fullName>
    </submittedName>
</protein>
<proteinExistence type="predicted"/>
<gene>
    <name evidence="2" type="ORF">BV133_328</name>
    <name evidence="3" type="ORF">BVIRIDIS_04340</name>
</gene>
<evidence type="ECO:0000313" key="2">
    <source>
        <dbReference type="EMBL" id="BAR97921.1"/>
    </source>
</evidence>
<name>A0A0H5BCB7_BLAVI</name>
<dbReference type="EMBL" id="LN907867">
    <property type="protein sequence ID" value="CUU41443.1"/>
    <property type="molecule type" value="Genomic_DNA"/>
</dbReference>
<keyword evidence="2" id="KW-0378">Hydrolase</keyword>
<organism evidence="3 4">
    <name type="scientific">Blastochloris viridis</name>
    <name type="common">Rhodopseudomonas viridis</name>
    <dbReference type="NCBI Taxonomy" id="1079"/>
    <lineage>
        <taxon>Bacteria</taxon>
        <taxon>Pseudomonadati</taxon>
        <taxon>Pseudomonadota</taxon>
        <taxon>Alphaproteobacteria</taxon>
        <taxon>Hyphomicrobiales</taxon>
        <taxon>Blastochloridaceae</taxon>
        <taxon>Blastochloris</taxon>
    </lineage>
</organism>
<dbReference type="KEGG" id="bvr:BVIR_991"/>
<dbReference type="AlphaFoldDB" id="A0A0H5BCB7"/>
<dbReference type="STRING" id="1079.BVIR_991"/>
<evidence type="ECO:0000259" key="1">
    <source>
        <dbReference type="Pfam" id="PF10135"/>
    </source>
</evidence>